<sequence>MPALQLYELGGIDDVRYSQFSWRTRMALAHKGLNFDTIPVRVSDKAAIAFSNQNKVPILKAGDHVVPDSWAIADYLEQTYPEGPSLFGGPIGHGLTRFVNTFVDRQLVPKAASMLMRDVLGIVDEGDAVHMRTTMEKAFRKSLEEMAAQRETDVAEFRRALDPFRATLRSQTYLCGPEPAYADYILFSVFQWARVVSTFELLKEDDLVAAWRERMLDLFGGLARQERARSAAMEKAS</sequence>
<dbReference type="Pfam" id="PF22041">
    <property type="entry name" value="GST_C_7"/>
    <property type="match status" value="1"/>
</dbReference>
<dbReference type="PROSITE" id="PS50405">
    <property type="entry name" value="GST_CTER"/>
    <property type="match status" value="1"/>
</dbReference>
<dbReference type="Proteomes" id="UP000194137">
    <property type="component" value="Chromosome"/>
</dbReference>
<dbReference type="PANTHER" id="PTHR43968">
    <property type="match status" value="1"/>
</dbReference>
<proteinExistence type="predicted"/>
<organism evidence="1 2">
    <name type="scientific">Pseudorhodoplanes sinuspersici</name>
    <dbReference type="NCBI Taxonomy" id="1235591"/>
    <lineage>
        <taxon>Bacteria</taxon>
        <taxon>Pseudomonadati</taxon>
        <taxon>Pseudomonadota</taxon>
        <taxon>Alphaproteobacteria</taxon>
        <taxon>Hyphomicrobiales</taxon>
        <taxon>Pseudorhodoplanes</taxon>
    </lineage>
</organism>
<dbReference type="PROSITE" id="PS50404">
    <property type="entry name" value="GST_NTER"/>
    <property type="match status" value="1"/>
</dbReference>
<evidence type="ECO:0000313" key="1">
    <source>
        <dbReference type="EMBL" id="ARP99047.1"/>
    </source>
</evidence>
<accession>A0A1W6ZP77</accession>
<dbReference type="InterPro" id="IPR036249">
    <property type="entry name" value="Thioredoxin-like_sf"/>
</dbReference>
<dbReference type="Pfam" id="PF13417">
    <property type="entry name" value="GST_N_3"/>
    <property type="match status" value="1"/>
</dbReference>
<dbReference type="InterPro" id="IPR010987">
    <property type="entry name" value="Glutathione-S-Trfase_C-like"/>
</dbReference>
<dbReference type="InterPro" id="IPR004045">
    <property type="entry name" value="Glutathione_S-Trfase_N"/>
</dbReference>
<dbReference type="InterPro" id="IPR036282">
    <property type="entry name" value="Glutathione-S-Trfase_C_sf"/>
</dbReference>
<dbReference type="PANTHER" id="PTHR43968:SF6">
    <property type="entry name" value="GLUTATHIONE S-TRANSFERASE OMEGA"/>
    <property type="match status" value="1"/>
</dbReference>
<dbReference type="Gene3D" id="3.40.30.10">
    <property type="entry name" value="Glutaredoxin"/>
    <property type="match status" value="1"/>
</dbReference>
<dbReference type="InterPro" id="IPR050983">
    <property type="entry name" value="GST_Omega/HSP26"/>
</dbReference>
<protein>
    <submittedName>
        <fullName evidence="1">Uncharacterized protein</fullName>
    </submittedName>
</protein>
<name>A0A1W6ZP77_9HYPH</name>
<gene>
    <name evidence="1" type="ORF">CAK95_08100</name>
</gene>
<evidence type="ECO:0000313" key="2">
    <source>
        <dbReference type="Proteomes" id="UP000194137"/>
    </source>
</evidence>
<dbReference type="OrthoDB" id="508035at2"/>
<dbReference type="SUPFAM" id="SSF47616">
    <property type="entry name" value="GST C-terminal domain-like"/>
    <property type="match status" value="1"/>
</dbReference>
<dbReference type="SFLD" id="SFLDS00019">
    <property type="entry name" value="Glutathione_Transferase_(cytos"/>
    <property type="match status" value="1"/>
</dbReference>
<reference evidence="1 2" key="1">
    <citation type="submission" date="2017-05" db="EMBL/GenBank/DDBJ databases">
        <title>Full genome sequence of Pseudorhodoplanes sinuspersici.</title>
        <authorList>
            <person name="Dastgheib S.M.M."/>
            <person name="Shavandi M."/>
            <person name="Tirandaz H."/>
        </authorList>
    </citation>
    <scope>NUCLEOTIDE SEQUENCE [LARGE SCALE GENOMIC DNA]</scope>
    <source>
        <strain evidence="1 2">RIPI110</strain>
    </source>
</reference>
<keyword evidence="2" id="KW-1185">Reference proteome</keyword>
<dbReference type="InterPro" id="IPR040079">
    <property type="entry name" value="Glutathione_S-Trfase"/>
</dbReference>
<dbReference type="SUPFAM" id="SSF52833">
    <property type="entry name" value="Thioredoxin-like"/>
    <property type="match status" value="1"/>
</dbReference>
<dbReference type="AlphaFoldDB" id="A0A1W6ZP77"/>
<dbReference type="STRING" id="1235591.CAK95_08100"/>
<dbReference type="KEGG" id="psin:CAK95_08100"/>
<dbReference type="Gene3D" id="1.20.1050.10">
    <property type="match status" value="1"/>
</dbReference>
<dbReference type="EMBL" id="CP021112">
    <property type="protein sequence ID" value="ARP99047.1"/>
    <property type="molecule type" value="Genomic_DNA"/>
</dbReference>
<dbReference type="InterPro" id="IPR054416">
    <property type="entry name" value="GST_UstS-like_C"/>
</dbReference>
<dbReference type="GO" id="GO:0005737">
    <property type="term" value="C:cytoplasm"/>
    <property type="evidence" value="ECO:0007669"/>
    <property type="project" value="TreeGrafter"/>
</dbReference>